<feature type="binding site" description="via carbamate group" evidence="15">
    <location>
        <position position="124"/>
    </location>
    <ligand>
        <name>Mg(2+)</name>
        <dbReference type="ChEBI" id="CHEBI:18420"/>
    </ligand>
</feature>
<dbReference type="PROSITE" id="PS00887">
    <property type="entry name" value="ILVD_EDD_2"/>
    <property type="match status" value="1"/>
</dbReference>
<keyword evidence="6 15" id="KW-0460">Magnesium</keyword>
<keyword evidence="4 15" id="KW-0001">2Fe-2S</keyword>
<comment type="cofactor">
    <cofactor evidence="1 15">
        <name>Mg(2+)</name>
        <dbReference type="ChEBI" id="CHEBI:18420"/>
    </cofactor>
</comment>
<keyword evidence="8 15" id="KW-0411">Iron-sulfur</keyword>
<reference evidence="18 19" key="1">
    <citation type="submission" date="2015-12" db="EMBL/GenBank/DDBJ databases">
        <title>Genome sequence of Thalassospira lucentensis MCCC 1A02072.</title>
        <authorList>
            <person name="Lu L."/>
            <person name="Lai Q."/>
            <person name="Shao Z."/>
            <person name="Qian P."/>
        </authorList>
    </citation>
    <scope>NUCLEOTIDE SEQUENCE [LARGE SCALE GENOMIC DNA]</scope>
    <source>
        <strain evidence="18 19">MCCC 1A02072</strain>
    </source>
</reference>
<comment type="pathway">
    <text evidence="12 15">Amino-acid biosynthesis; L-valine biosynthesis; L-valine from pyruvate: step 3/4.</text>
</comment>
<evidence type="ECO:0000256" key="13">
    <source>
        <dbReference type="ARBA" id="ARBA00029437"/>
    </source>
</evidence>
<comment type="function">
    <text evidence="15">Functions in the biosynthesis of branched-chain amino acids. Catalyzes the dehydration of (2R,3R)-2,3-dihydroxy-3-methylpentanoate (2,3-dihydroxy-3-methylvalerate) into 2-oxo-3-methylpentanoate (2-oxo-3-methylvalerate) and of (2R)-2,3-dihydroxy-3-methylbutanoate (2,3-dihydroxyisovalerate) into 2-oxo-3-methylbutanoate (2-oxoisovalerate), the penultimate precursor to L-isoleucine and L-valine, respectively.</text>
</comment>
<evidence type="ECO:0000313" key="19">
    <source>
        <dbReference type="Proteomes" id="UP000076335"/>
    </source>
</evidence>
<dbReference type="GO" id="GO:0000287">
    <property type="term" value="F:magnesium ion binding"/>
    <property type="evidence" value="ECO:0007669"/>
    <property type="project" value="UniProtKB-UniRule"/>
</dbReference>
<comment type="subunit">
    <text evidence="15">Homodimer.</text>
</comment>
<feature type="binding site" evidence="15">
    <location>
        <position position="123"/>
    </location>
    <ligand>
        <name>Mg(2+)</name>
        <dbReference type="ChEBI" id="CHEBI:18420"/>
    </ligand>
</feature>
<evidence type="ECO:0000256" key="9">
    <source>
        <dbReference type="ARBA" id="ARBA00023239"/>
    </source>
</evidence>
<comment type="similarity">
    <text evidence="2 15">Belongs to the IlvD/Edd family.</text>
</comment>
<feature type="active site" description="Proton acceptor" evidence="15">
    <location>
        <position position="517"/>
    </location>
</feature>
<dbReference type="SUPFAM" id="SSF143975">
    <property type="entry name" value="IlvD/EDD N-terminal domain-like"/>
    <property type="match status" value="1"/>
</dbReference>
<feature type="domain" description="Dihydroxy-acid/6-phosphogluconate dehydratase C-terminal" evidence="17">
    <location>
        <begin position="408"/>
        <end position="608"/>
    </location>
</feature>
<dbReference type="UniPathway" id="UPA00049">
    <property type="reaction ID" value="UER00061"/>
</dbReference>
<evidence type="ECO:0000256" key="10">
    <source>
        <dbReference type="ARBA" id="ARBA00023304"/>
    </source>
</evidence>
<dbReference type="PANTHER" id="PTHR43661">
    <property type="entry name" value="D-XYLONATE DEHYDRATASE"/>
    <property type="match status" value="1"/>
</dbReference>
<keyword evidence="3 15" id="KW-0028">Amino-acid biosynthesis</keyword>
<name>A0A154L4V6_9PROT</name>
<feature type="domain" description="Dihydroxy-acid/6-phosphogluconate dehydratase N-terminal" evidence="16">
    <location>
        <begin position="34"/>
        <end position="359"/>
    </location>
</feature>
<dbReference type="InterPro" id="IPR037237">
    <property type="entry name" value="IlvD/EDD_N"/>
</dbReference>
<evidence type="ECO:0000256" key="1">
    <source>
        <dbReference type="ARBA" id="ARBA00001946"/>
    </source>
</evidence>
<dbReference type="InterPro" id="IPR004404">
    <property type="entry name" value="DihydroxyA_deHydtase"/>
</dbReference>
<dbReference type="FunFam" id="3.50.30.80:FF:000001">
    <property type="entry name" value="Dihydroxy-acid dehydratase"/>
    <property type="match status" value="1"/>
</dbReference>
<dbReference type="Proteomes" id="UP000076335">
    <property type="component" value="Unassembled WGS sequence"/>
</dbReference>
<dbReference type="SUPFAM" id="SSF52016">
    <property type="entry name" value="LeuD/IlvD-like"/>
    <property type="match status" value="1"/>
</dbReference>
<evidence type="ECO:0000256" key="5">
    <source>
        <dbReference type="ARBA" id="ARBA00022723"/>
    </source>
</evidence>
<dbReference type="EMBL" id="LPVY01000012">
    <property type="protein sequence ID" value="KZB64434.1"/>
    <property type="molecule type" value="Genomic_DNA"/>
</dbReference>
<dbReference type="GO" id="GO:0005829">
    <property type="term" value="C:cytosol"/>
    <property type="evidence" value="ECO:0007669"/>
    <property type="project" value="TreeGrafter"/>
</dbReference>
<dbReference type="InterPro" id="IPR020558">
    <property type="entry name" value="DiOHA_6PGluconate_deHydtase_CS"/>
</dbReference>
<dbReference type="InterPro" id="IPR000581">
    <property type="entry name" value="ILV_EDD_N"/>
</dbReference>
<dbReference type="RefSeq" id="WP_062951697.1">
    <property type="nucleotide sequence ID" value="NZ_CP136684.1"/>
</dbReference>
<evidence type="ECO:0000313" key="18">
    <source>
        <dbReference type="EMBL" id="KZB64434.1"/>
    </source>
</evidence>
<dbReference type="PROSITE" id="PS00886">
    <property type="entry name" value="ILVD_EDD_1"/>
    <property type="match status" value="1"/>
</dbReference>
<organism evidence="18 19">
    <name type="scientific">Thalassospira lucentensis</name>
    <dbReference type="NCBI Taxonomy" id="168935"/>
    <lineage>
        <taxon>Bacteria</taxon>
        <taxon>Pseudomonadati</taxon>
        <taxon>Pseudomonadota</taxon>
        <taxon>Alphaproteobacteria</taxon>
        <taxon>Rhodospirillales</taxon>
        <taxon>Thalassospiraceae</taxon>
        <taxon>Thalassospira</taxon>
    </lineage>
</organism>
<comment type="pathway">
    <text evidence="13 15">Amino-acid biosynthesis; L-isoleucine biosynthesis; L-isoleucine from 2-oxobutanoate: step 3/4.</text>
</comment>
<dbReference type="AlphaFoldDB" id="A0A154L4V6"/>
<dbReference type="Pfam" id="PF00920">
    <property type="entry name" value="ILVD_EDD_N"/>
    <property type="match status" value="1"/>
</dbReference>
<proteinExistence type="inferred from homology"/>
<evidence type="ECO:0000256" key="4">
    <source>
        <dbReference type="ARBA" id="ARBA00022714"/>
    </source>
</evidence>
<dbReference type="UniPathway" id="UPA00047">
    <property type="reaction ID" value="UER00057"/>
</dbReference>
<keyword evidence="9 15" id="KW-0456">Lyase</keyword>
<evidence type="ECO:0000256" key="6">
    <source>
        <dbReference type="ARBA" id="ARBA00022842"/>
    </source>
</evidence>
<dbReference type="OrthoDB" id="9807077at2"/>
<dbReference type="InterPro" id="IPR042096">
    <property type="entry name" value="Dihydro-acid_dehy_C"/>
</dbReference>
<evidence type="ECO:0000259" key="16">
    <source>
        <dbReference type="Pfam" id="PF00920"/>
    </source>
</evidence>
<evidence type="ECO:0000256" key="8">
    <source>
        <dbReference type="ARBA" id="ARBA00023014"/>
    </source>
</evidence>
<dbReference type="GO" id="GO:0009099">
    <property type="term" value="P:L-valine biosynthetic process"/>
    <property type="evidence" value="ECO:0007669"/>
    <property type="project" value="UniProtKB-UniRule"/>
</dbReference>
<dbReference type="InterPro" id="IPR056740">
    <property type="entry name" value="ILV_EDD_C"/>
</dbReference>
<evidence type="ECO:0000256" key="11">
    <source>
        <dbReference type="ARBA" id="ARBA00029304"/>
    </source>
</evidence>
<evidence type="ECO:0000256" key="7">
    <source>
        <dbReference type="ARBA" id="ARBA00023004"/>
    </source>
</evidence>
<comment type="cofactor">
    <cofactor evidence="15">
        <name>[2Fe-2S] cluster</name>
        <dbReference type="ChEBI" id="CHEBI:190135"/>
    </cofactor>
    <text evidence="15">Binds 1 [2Fe-2S] cluster per subunit. This cluster acts as a Lewis acid cofactor.</text>
</comment>
<dbReference type="Pfam" id="PF24877">
    <property type="entry name" value="ILV_EDD_C"/>
    <property type="match status" value="1"/>
</dbReference>
<protein>
    <recommendedName>
        <fullName evidence="14 15">Dihydroxy-acid dehydratase</fullName>
        <shortName evidence="15">DAD</shortName>
        <ecNumber evidence="14 15">4.2.1.9</ecNumber>
    </recommendedName>
</protein>
<dbReference type="EC" id="4.2.1.9" evidence="14 15"/>
<feature type="binding site" evidence="15">
    <location>
        <position position="491"/>
    </location>
    <ligand>
        <name>Mg(2+)</name>
        <dbReference type="ChEBI" id="CHEBI:18420"/>
    </ligand>
</feature>
<evidence type="ECO:0000259" key="17">
    <source>
        <dbReference type="Pfam" id="PF24877"/>
    </source>
</evidence>
<evidence type="ECO:0000256" key="12">
    <source>
        <dbReference type="ARBA" id="ARBA00029436"/>
    </source>
</evidence>
<dbReference type="PANTHER" id="PTHR43661:SF3">
    <property type="entry name" value="D-XYLONATE DEHYDRATASE YAGF-RELATED"/>
    <property type="match status" value="1"/>
</dbReference>
<evidence type="ECO:0000256" key="14">
    <source>
        <dbReference type="ARBA" id="ARBA00029490"/>
    </source>
</evidence>
<evidence type="ECO:0000256" key="2">
    <source>
        <dbReference type="ARBA" id="ARBA00006486"/>
    </source>
</evidence>
<accession>A0A154L4V6</accession>
<evidence type="ECO:0000256" key="15">
    <source>
        <dbReference type="HAMAP-Rule" id="MF_00012"/>
    </source>
</evidence>
<feature type="binding site" evidence="15">
    <location>
        <position position="81"/>
    </location>
    <ligand>
        <name>Mg(2+)</name>
        <dbReference type="ChEBI" id="CHEBI:18420"/>
    </ligand>
</feature>
<keyword evidence="10 15" id="KW-0100">Branched-chain amino acid biosynthesis</keyword>
<comment type="caution">
    <text evidence="15">Lacks conserved residue(s) required for the propagation of feature annotation.</text>
</comment>
<dbReference type="GO" id="GO:0051537">
    <property type="term" value="F:2 iron, 2 sulfur cluster binding"/>
    <property type="evidence" value="ECO:0007669"/>
    <property type="project" value="UniProtKB-UniRule"/>
</dbReference>
<sequence>MPEYRSRTTTHGRNMAGARGLWRATGMKDEDFDKPIIAVVNSFTQFVPGHVHLKDLGQMVAREIEAAGGVAKEFNTIAVDDGIAMGHDGMLYSLPSREIIADSVEYMVNAHCADAMVCISNCDKITPGMLMAAMRLNVPAVFVSGGPMEAGKVTINGQERHLDLVDAMVEAADPKISDEQVAVVERSACPTCGSCSGMFTANSMNCLAEALGLALPGNGSVLATHAARQELFLEAARTSVKLARRYYEEEDVTATPRGIATFEAFENAMALDIAMGGSTNTVLHLLAIAKEAEVDFTMADMDRLSRKIPYLSKVAPNHPKFHMEDVHRAGGIMRILGELDRAGLLHTDVSTVHAKTMADALEKWDIKRTKNEAVQKFYRAMPGGIPTQTAFSQERYWDDLDLDEKEGCIRDVAHAYSQDGGLAVLFGNFATNGCIVKTGGVDESILKFTGPAVICESQDEAVAKVLGGEVKEGDVVVIRYEGPKGGPGMQEMLYPTSYLKSMGLGKACALVTDGRFSGGTSGLSIGHVSPEAAAGGEIALIEPGDMIEIDIPNRSIKIAVDDAVLAARRQEMEAKGKDAWKPAKPRKRKVTTALRAYAALATSADQGAVRDVTQVEF</sequence>
<gene>
    <name evidence="15" type="primary">ilvD</name>
    <name evidence="18" type="ORF">AUP42_00525</name>
</gene>
<dbReference type="Gene3D" id="3.50.30.80">
    <property type="entry name" value="IlvD/EDD C-terminal domain-like"/>
    <property type="match status" value="1"/>
</dbReference>
<evidence type="ECO:0000256" key="3">
    <source>
        <dbReference type="ARBA" id="ARBA00022605"/>
    </source>
</evidence>
<comment type="catalytic activity">
    <reaction evidence="11">
        <text>(2R)-2,3-dihydroxy-3-methylbutanoate = 3-methyl-2-oxobutanoate + H2O</text>
        <dbReference type="Rhea" id="RHEA:24809"/>
        <dbReference type="ChEBI" id="CHEBI:11851"/>
        <dbReference type="ChEBI" id="CHEBI:15377"/>
        <dbReference type="ChEBI" id="CHEBI:49072"/>
        <dbReference type="EC" id="4.2.1.9"/>
    </reaction>
    <physiologicalReaction direction="left-to-right" evidence="11">
        <dbReference type="Rhea" id="RHEA:24810"/>
    </physiologicalReaction>
</comment>
<comment type="caution">
    <text evidence="18">The sequence shown here is derived from an EMBL/GenBank/DDBJ whole genome shotgun (WGS) entry which is preliminary data.</text>
</comment>
<dbReference type="GO" id="GO:0009097">
    <property type="term" value="P:isoleucine biosynthetic process"/>
    <property type="evidence" value="ECO:0007669"/>
    <property type="project" value="UniProtKB-UniRule"/>
</dbReference>
<dbReference type="NCBIfam" id="TIGR00110">
    <property type="entry name" value="ilvD"/>
    <property type="match status" value="1"/>
</dbReference>
<dbReference type="HAMAP" id="MF_00012">
    <property type="entry name" value="IlvD"/>
    <property type="match status" value="1"/>
</dbReference>
<keyword evidence="7 15" id="KW-0408">Iron</keyword>
<comment type="catalytic activity">
    <reaction evidence="15">
        <text>(2R,3R)-2,3-dihydroxy-3-methylpentanoate = (S)-3-methyl-2-oxopentanoate + H2O</text>
        <dbReference type="Rhea" id="RHEA:27694"/>
        <dbReference type="ChEBI" id="CHEBI:15377"/>
        <dbReference type="ChEBI" id="CHEBI:35146"/>
        <dbReference type="ChEBI" id="CHEBI:49258"/>
        <dbReference type="EC" id="4.2.1.9"/>
    </reaction>
</comment>
<keyword evidence="5 15" id="KW-0479">Metal-binding</keyword>
<dbReference type="NCBIfam" id="NF009103">
    <property type="entry name" value="PRK12448.1"/>
    <property type="match status" value="1"/>
</dbReference>
<feature type="modified residue" description="N6-carboxylysine" evidence="15">
    <location>
        <position position="124"/>
    </location>
</feature>
<dbReference type="GO" id="GO:0004160">
    <property type="term" value="F:dihydroxy-acid dehydratase activity"/>
    <property type="evidence" value="ECO:0007669"/>
    <property type="project" value="UniProtKB-UniRule"/>
</dbReference>